<evidence type="ECO:0000313" key="1">
    <source>
        <dbReference type="EMBL" id="KIK44009.1"/>
    </source>
</evidence>
<accession>A0A0D0B1Y7</accession>
<dbReference type="HOGENOM" id="CLU_2998052_0_0_1"/>
<keyword evidence="2" id="KW-1185">Reference proteome</keyword>
<dbReference type="AlphaFoldDB" id="A0A0D0B1Y7"/>
<protein>
    <submittedName>
        <fullName evidence="1">Uncharacterized protein</fullName>
    </submittedName>
</protein>
<sequence>MEAKTLNIGHLFGRAVSAPRCRSTPSELLRSTVVHLNDHSDEDDFVNTHVFPPKSHL</sequence>
<evidence type="ECO:0000313" key="2">
    <source>
        <dbReference type="Proteomes" id="UP000054485"/>
    </source>
</evidence>
<reference evidence="2" key="2">
    <citation type="submission" date="2015-01" db="EMBL/GenBank/DDBJ databases">
        <title>Evolutionary Origins and Diversification of the Mycorrhizal Mutualists.</title>
        <authorList>
            <consortium name="DOE Joint Genome Institute"/>
            <consortium name="Mycorrhizal Genomics Consortium"/>
            <person name="Kohler A."/>
            <person name="Kuo A."/>
            <person name="Nagy L.G."/>
            <person name="Floudas D."/>
            <person name="Copeland A."/>
            <person name="Barry K.W."/>
            <person name="Cichocki N."/>
            <person name="Veneault-Fourrey C."/>
            <person name="LaButti K."/>
            <person name="Lindquist E.A."/>
            <person name="Lipzen A."/>
            <person name="Lundell T."/>
            <person name="Morin E."/>
            <person name="Murat C."/>
            <person name="Riley R."/>
            <person name="Ohm R."/>
            <person name="Sun H."/>
            <person name="Tunlid A."/>
            <person name="Henrissat B."/>
            <person name="Grigoriev I.V."/>
            <person name="Hibbett D.S."/>
            <person name="Martin F."/>
        </authorList>
    </citation>
    <scope>NUCLEOTIDE SEQUENCE [LARGE SCALE GENOMIC DNA]</scope>
    <source>
        <strain evidence="2">UH-Slu-Lm8-n1</strain>
    </source>
</reference>
<gene>
    <name evidence="1" type="ORF">CY34DRAFT_803138</name>
</gene>
<name>A0A0D0B1Y7_9AGAM</name>
<dbReference type="EMBL" id="KN835199">
    <property type="protein sequence ID" value="KIK44009.1"/>
    <property type="molecule type" value="Genomic_DNA"/>
</dbReference>
<proteinExistence type="predicted"/>
<dbReference type="InParanoid" id="A0A0D0B1Y7"/>
<reference evidence="1 2" key="1">
    <citation type="submission" date="2014-04" db="EMBL/GenBank/DDBJ databases">
        <authorList>
            <consortium name="DOE Joint Genome Institute"/>
            <person name="Kuo A."/>
            <person name="Ruytinx J."/>
            <person name="Rineau F."/>
            <person name="Colpaert J."/>
            <person name="Kohler A."/>
            <person name="Nagy L.G."/>
            <person name="Floudas D."/>
            <person name="Copeland A."/>
            <person name="Barry K.W."/>
            <person name="Cichocki N."/>
            <person name="Veneault-Fourrey C."/>
            <person name="LaButti K."/>
            <person name="Lindquist E.A."/>
            <person name="Lipzen A."/>
            <person name="Lundell T."/>
            <person name="Morin E."/>
            <person name="Murat C."/>
            <person name="Sun H."/>
            <person name="Tunlid A."/>
            <person name="Henrissat B."/>
            <person name="Grigoriev I.V."/>
            <person name="Hibbett D.S."/>
            <person name="Martin F."/>
            <person name="Nordberg H.P."/>
            <person name="Cantor M.N."/>
            <person name="Hua S.X."/>
        </authorList>
    </citation>
    <scope>NUCLEOTIDE SEQUENCE [LARGE SCALE GENOMIC DNA]</scope>
    <source>
        <strain evidence="1 2">UH-Slu-Lm8-n1</strain>
    </source>
</reference>
<dbReference type="Proteomes" id="UP000054485">
    <property type="component" value="Unassembled WGS sequence"/>
</dbReference>
<organism evidence="1 2">
    <name type="scientific">Suillus luteus UH-Slu-Lm8-n1</name>
    <dbReference type="NCBI Taxonomy" id="930992"/>
    <lineage>
        <taxon>Eukaryota</taxon>
        <taxon>Fungi</taxon>
        <taxon>Dikarya</taxon>
        <taxon>Basidiomycota</taxon>
        <taxon>Agaricomycotina</taxon>
        <taxon>Agaricomycetes</taxon>
        <taxon>Agaricomycetidae</taxon>
        <taxon>Boletales</taxon>
        <taxon>Suillineae</taxon>
        <taxon>Suillaceae</taxon>
        <taxon>Suillus</taxon>
    </lineage>
</organism>